<evidence type="ECO:0000256" key="8">
    <source>
        <dbReference type="ARBA" id="ARBA00047838"/>
    </source>
</evidence>
<dbReference type="PROSITE" id="PS51273">
    <property type="entry name" value="GATASE_TYPE_1"/>
    <property type="match status" value="1"/>
</dbReference>
<keyword evidence="6" id="KW-0368">Histidine biosynthesis</keyword>
<reference evidence="11" key="1">
    <citation type="journal article" date="2015" name="Nature">
        <title>Complex archaea that bridge the gap between prokaryotes and eukaryotes.</title>
        <authorList>
            <person name="Spang A."/>
            <person name="Saw J.H."/>
            <person name="Jorgensen S.L."/>
            <person name="Zaremba-Niedzwiedzka K."/>
            <person name="Martijn J."/>
            <person name="Lind A.E."/>
            <person name="van Eijk R."/>
            <person name="Schleper C."/>
            <person name="Guy L."/>
            <person name="Ettema T.J."/>
        </authorList>
    </citation>
    <scope>NUCLEOTIDE SEQUENCE</scope>
</reference>
<evidence type="ECO:0000256" key="6">
    <source>
        <dbReference type="ARBA" id="ARBA00023102"/>
    </source>
</evidence>
<evidence type="ECO:0000313" key="11">
    <source>
        <dbReference type="EMBL" id="KKM16748.1"/>
    </source>
</evidence>
<gene>
    <name evidence="11" type="ORF">LCGC14_1682720</name>
</gene>
<comment type="pathway">
    <text evidence="1">Amino-acid biosynthesis; L-histidine biosynthesis; L-histidine from 5-phospho-alpha-D-ribose 1-diphosphate: step 5/9.</text>
</comment>
<evidence type="ECO:0000256" key="7">
    <source>
        <dbReference type="ARBA" id="ARBA00023239"/>
    </source>
</evidence>
<evidence type="ECO:0000256" key="1">
    <source>
        <dbReference type="ARBA" id="ARBA00005091"/>
    </source>
</evidence>
<dbReference type="InterPro" id="IPR017926">
    <property type="entry name" value="GATASE"/>
</dbReference>
<dbReference type="PANTHER" id="PTHR42701:SF1">
    <property type="entry name" value="IMIDAZOLE GLYCEROL PHOSPHATE SYNTHASE SUBUNIT HISH"/>
    <property type="match status" value="1"/>
</dbReference>
<dbReference type="Gene3D" id="3.40.50.880">
    <property type="match status" value="1"/>
</dbReference>
<dbReference type="EMBL" id="LAZR01014607">
    <property type="protein sequence ID" value="KKM16748.1"/>
    <property type="molecule type" value="Genomic_DNA"/>
</dbReference>
<keyword evidence="3" id="KW-0028">Amino-acid biosynthesis</keyword>
<sequence>MPFNIAIIDYEMGNLKSIYKCVKHLNVESTITENPKEILDADGVILPGVGAFGDAMRHLKEKNLIPIINQVVSEKIPLFGICLGQQLLFSTSFEMGEYNGLNLIEGEVISFDIKKVDKIPQIGWNNVDFVDKENFLIQGIPNDSYFYFVHSLYTIPKNTKYIVGKTKYGDTEYSSIVCKDNIFATQFHPEKSSRDGIQIYQNFINYCKR</sequence>
<proteinExistence type="inferred from homology"/>
<evidence type="ECO:0000256" key="9">
    <source>
        <dbReference type="ARBA" id="ARBA00049534"/>
    </source>
</evidence>
<evidence type="ECO:0000256" key="5">
    <source>
        <dbReference type="ARBA" id="ARBA00022962"/>
    </source>
</evidence>
<dbReference type="UniPathway" id="UPA00031">
    <property type="reaction ID" value="UER00010"/>
</dbReference>
<comment type="catalytic activity">
    <reaction evidence="9">
        <text>L-glutamine + H2O = L-glutamate + NH4(+)</text>
        <dbReference type="Rhea" id="RHEA:15889"/>
        <dbReference type="ChEBI" id="CHEBI:15377"/>
        <dbReference type="ChEBI" id="CHEBI:28938"/>
        <dbReference type="ChEBI" id="CHEBI:29985"/>
        <dbReference type="ChEBI" id="CHEBI:58359"/>
        <dbReference type="EC" id="3.5.1.2"/>
    </reaction>
</comment>
<comment type="subunit">
    <text evidence="2">Heterodimer of HisH and HisF.</text>
</comment>
<dbReference type="PANTHER" id="PTHR42701">
    <property type="entry name" value="IMIDAZOLE GLYCEROL PHOSPHATE SYNTHASE SUBUNIT HISH"/>
    <property type="match status" value="1"/>
</dbReference>
<dbReference type="AlphaFoldDB" id="A0A0F9K3N4"/>
<dbReference type="InterPro" id="IPR029062">
    <property type="entry name" value="Class_I_gatase-like"/>
</dbReference>
<dbReference type="Pfam" id="PF00117">
    <property type="entry name" value="GATase"/>
    <property type="match status" value="1"/>
</dbReference>
<protein>
    <recommendedName>
        <fullName evidence="10">Glutamine amidotransferase domain-containing protein</fullName>
    </recommendedName>
</protein>
<accession>A0A0F9K3N4</accession>
<dbReference type="InterPro" id="IPR010139">
    <property type="entry name" value="Imidazole-glycPsynth_HisH"/>
</dbReference>
<evidence type="ECO:0000256" key="2">
    <source>
        <dbReference type="ARBA" id="ARBA00011152"/>
    </source>
</evidence>
<feature type="domain" description="Glutamine amidotransferase" evidence="10">
    <location>
        <begin position="7"/>
        <end position="203"/>
    </location>
</feature>
<evidence type="ECO:0000256" key="4">
    <source>
        <dbReference type="ARBA" id="ARBA00022801"/>
    </source>
</evidence>
<keyword evidence="5" id="KW-0315">Glutamine amidotransferase</keyword>
<dbReference type="GO" id="GO:0000105">
    <property type="term" value="P:L-histidine biosynthetic process"/>
    <property type="evidence" value="ECO:0007669"/>
    <property type="project" value="UniProtKB-UniPathway"/>
</dbReference>
<dbReference type="GO" id="GO:0004359">
    <property type="term" value="F:glutaminase activity"/>
    <property type="evidence" value="ECO:0007669"/>
    <property type="project" value="UniProtKB-EC"/>
</dbReference>
<dbReference type="PIRSF" id="PIRSF000495">
    <property type="entry name" value="Amidotransf_hisH"/>
    <property type="match status" value="1"/>
</dbReference>
<dbReference type="GO" id="GO:0016829">
    <property type="term" value="F:lyase activity"/>
    <property type="evidence" value="ECO:0007669"/>
    <property type="project" value="UniProtKB-KW"/>
</dbReference>
<keyword evidence="7" id="KW-0456">Lyase</keyword>
<evidence type="ECO:0000256" key="3">
    <source>
        <dbReference type="ARBA" id="ARBA00022605"/>
    </source>
</evidence>
<name>A0A0F9K3N4_9ZZZZ</name>
<comment type="catalytic activity">
    <reaction evidence="8">
        <text>5-[(5-phospho-1-deoxy-D-ribulos-1-ylimino)methylamino]-1-(5-phospho-beta-D-ribosyl)imidazole-4-carboxamide + L-glutamine = D-erythro-1-(imidazol-4-yl)glycerol 3-phosphate + 5-amino-1-(5-phospho-beta-D-ribosyl)imidazole-4-carboxamide + L-glutamate + H(+)</text>
        <dbReference type="Rhea" id="RHEA:24793"/>
        <dbReference type="ChEBI" id="CHEBI:15378"/>
        <dbReference type="ChEBI" id="CHEBI:29985"/>
        <dbReference type="ChEBI" id="CHEBI:58278"/>
        <dbReference type="ChEBI" id="CHEBI:58359"/>
        <dbReference type="ChEBI" id="CHEBI:58475"/>
        <dbReference type="ChEBI" id="CHEBI:58525"/>
        <dbReference type="EC" id="4.3.2.10"/>
    </reaction>
</comment>
<organism evidence="11">
    <name type="scientific">marine sediment metagenome</name>
    <dbReference type="NCBI Taxonomy" id="412755"/>
    <lineage>
        <taxon>unclassified sequences</taxon>
        <taxon>metagenomes</taxon>
        <taxon>ecological metagenomes</taxon>
    </lineage>
</organism>
<comment type="caution">
    <text evidence="11">The sequence shown here is derived from an EMBL/GenBank/DDBJ whole genome shotgun (WGS) entry which is preliminary data.</text>
</comment>
<dbReference type="SUPFAM" id="SSF52317">
    <property type="entry name" value="Class I glutamine amidotransferase-like"/>
    <property type="match status" value="1"/>
</dbReference>
<dbReference type="CDD" id="cd01748">
    <property type="entry name" value="GATase1_IGP_Synthase"/>
    <property type="match status" value="1"/>
</dbReference>
<dbReference type="HAMAP" id="MF_00278">
    <property type="entry name" value="HisH"/>
    <property type="match status" value="1"/>
</dbReference>
<dbReference type="GO" id="GO:0000107">
    <property type="term" value="F:imidazoleglycerol-phosphate synthase activity"/>
    <property type="evidence" value="ECO:0007669"/>
    <property type="project" value="TreeGrafter"/>
</dbReference>
<dbReference type="NCBIfam" id="TIGR01855">
    <property type="entry name" value="IMP_synth_hisH"/>
    <property type="match status" value="1"/>
</dbReference>
<keyword evidence="4" id="KW-0378">Hydrolase</keyword>
<evidence type="ECO:0000259" key="10">
    <source>
        <dbReference type="Pfam" id="PF00117"/>
    </source>
</evidence>